<dbReference type="InterPro" id="IPR029063">
    <property type="entry name" value="SAM-dependent_MTases_sf"/>
</dbReference>
<reference evidence="2" key="1">
    <citation type="submission" date="2021-01" db="EMBL/GenBank/DDBJ databases">
        <title>Modified the classification status of verrucomicrobia.</title>
        <authorList>
            <person name="Feng X."/>
        </authorList>
    </citation>
    <scope>NUCLEOTIDE SEQUENCE</scope>
    <source>
        <strain evidence="2">5K15</strain>
    </source>
</reference>
<sequence>MSALFSNQSTTSDLVRLKQFLNESLGKAGVQLPQGDHTQLLNLACGRADESAVLADVFGKQGISLTGLDIRDREIGEAQERWKKFLPEHAEAEFLVQDCAKLDDLGVLPDDFNIAFMRHQNFWNGDTTWSKIYDQALHRLKEDGLLVITSYSDREHQLALDAIQNLGAELVLSEQNTQSRKLHDVPAGVEKSVDRHVAIFKKS</sequence>
<dbReference type="Pfam" id="PF13847">
    <property type="entry name" value="Methyltransf_31"/>
    <property type="match status" value="1"/>
</dbReference>
<gene>
    <name evidence="2" type="ORF">JIN83_10370</name>
</gene>
<evidence type="ECO:0000313" key="2">
    <source>
        <dbReference type="EMBL" id="MBK1855365.1"/>
    </source>
</evidence>
<keyword evidence="3" id="KW-1185">Reference proteome</keyword>
<dbReference type="Gene3D" id="3.40.50.150">
    <property type="entry name" value="Vaccinia Virus protein VP39"/>
    <property type="match status" value="1"/>
</dbReference>
<accession>A0AAE2SBY3</accession>
<dbReference type="SUPFAM" id="SSF53335">
    <property type="entry name" value="S-adenosyl-L-methionine-dependent methyltransferases"/>
    <property type="match status" value="1"/>
</dbReference>
<dbReference type="RefSeq" id="WP_309489978.1">
    <property type="nucleotide sequence ID" value="NZ_JAENIG010000006.1"/>
</dbReference>
<dbReference type="EMBL" id="JAENIG010000006">
    <property type="protein sequence ID" value="MBK1855365.1"/>
    <property type="molecule type" value="Genomic_DNA"/>
</dbReference>
<dbReference type="InterPro" id="IPR025714">
    <property type="entry name" value="Methyltranfer_dom"/>
</dbReference>
<proteinExistence type="predicted"/>
<name>A0AAE2SBY3_9BACT</name>
<protein>
    <submittedName>
        <fullName evidence="2">Class I SAM-dependent methyltransferase</fullName>
    </submittedName>
</protein>
<evidence type="ECO:0000313" key="3">
    <source>
        <dbReference type="Proteomes" id="UP000634206"/>
    </source>
</evidence>
<feature type="domain" description="Methyltransferase" evidence="1">
    <location>
        <begin position="36"/>
        <end position="159"/>
    </location>
</feature>
<comment type="caution">
    <text evidence="2">The sequence shown here is derived from an EMBL/GenBank/DDBJ whole genome shotgun (WGS) entry which is preliminary data.</text>
</comment>
<keyword evidence="2" id="KW-0489">Methyltransferase</keyword>
<dbReference type="CDD" id="cd02440">
    <property type="entry name" value="AdoMet_MTases"/>
    <property type="match status" value="1"/>
</dbReference>
<dbReference type="AlphaFoldDB" id="A0AAE2SBY3"/>
<dbReference type="GO" id="GO:0008168">
    <property type="term" value="F:methyltransferase activity"/>
    <property type="evidence" value="ECO:0007669"/>
    <property type="project" value="UniProtKB-KW"/>
</dbReference>
<organism evidence="2 3">
    <name type="scientific">Oceaniferula flava</name>
    <dbReference type="NCBI Taxonomy" id="2800421"/>
    <lineage>
        <taxon>Bacteria</taxon>
        <taxon>Pseudomonadati</taxon>
        <taxon>Verrucomicrobiota</taxon>
        <taxon>Verrucomicrobiia</taxon>
        <taxon>Verrucomicrobiales</taxon>
        <taxon>Verrucomicrobiaceae</taxon>
        <taxon>Oceaniferula</taxon>
    </lineage>
</organism>
<dbReference type="Proteomes" id="UP000634206">
    <property type="component" value="Unassembled WGS sequence"/>
</dbReference>
<evidence type="ECO:0000259" key="1">
    <source>
        <dbReference type="Pfam" id="PF13847"/>
    </source>
</evidence>
<keyword evidence="2" id="KW-0808">Transferase</keyword>
<dbReference type="GO" id="GO:0032259">
    <property type="term" value="P:methylation"/>
    <property type="evidence" value="ECO:0007669"/>
    <property type="project" value="UniProtKB-KW"/>
</dbReference>